<name>A0A660LDH1_9ACTN</name>
<evidence type="ECO:0000313" key="4">
    <source>
        <dbReference type="EMBL" id="RKQ92659.1"/>
    </source>
</evidence>
<dbReference type="GO" id="GO:0006355">
    <property type="term" value="P:regulation of DNA-templated transcription"/>
    <property type="evidence" value="ECO:0007669"/>
    <property type="project" value="InterPro"/>
</dbReference>
<feature type="modified residue" description="4-aspartylphosphate" evidence="2">
    <location>
        <position position="54"/>
    </location>
</feature>
<dbReference type="GO" id="GO:0000160">
    <property type="term" value="P:phosphorelay signal transduction system"/>
    <property type="evidence" value="ECO:0007669"/>
    <property type="project" value="InterPro"/>
</dbReference>
<dbReference type="Proteomes" id="UP000278962">
    <property type="component" value="Unassembled WGS sequence"/>
</dbReference>
<dbReference type="InterPro" id="IPR011006">
    <property type="entry name" value="CheY-like_superfamily"/>
</dbReference>
<evidence type="ECO:0000313" key="5">
    <source>
        <dbReference type="Proteomes" id="UP000278962"/>
    </source>
</evidence>
<evidence type="ECO:0000259" key="3">
    <source>
        <dbReference type="PROSITE" id="PS50110"/>
    </source>
</evidence>
<dbReference type="InterPro" id="IPR016032">
    <property type="entry name" value="Sig_transdc_resp-reg_C-effctor"/>
</dbReference>
<protein>
    <submittedName>
        <fullName evidence="4">DNA-binding NarL/FixJ family response regulator</fullName>
    </submittedName>
</protein>
<organism evidence="4 5">
    <name type="scientific">Solirubrobacter pauli</name>
    <dbReference type="NCBI Taxonomy" id="166793"/>
    <lineage>
        <taxon>Bacteria</taxon>
        <taxon>Bacillati</taxon>
        <taxon>Actinomycetota</taxon>
        <taxon>Thermoleophilia</taxon>
        <taxon>Solirubrobacterales</taxon>
        <taxon>Solirubrobacteraceae</taxon>
        <taxon>Solirubrobacter</taxon>
    </lineage>
</organism>
<dbReference type="CDD" id="cd17535">
    <property type="entry name" value="REC_NarL-like"/>
    <property type="match status" value="1"/>
</dbReference>
<evidence type="ECO:0000256" key="1">
    <source>
        <dbReference type="ARBA" id="ARBA00023125"/>
    </source>
</evidence>
<keyword evidence="5" id="KW-1185">Reference proteome</keyword>
<reference evidence="4 5" key="1">
    <citation type="submission" date="2018-10" db="EMBL/GenBank/DDBJ databases">
        <title>Genomic Encyclopedia of Archaeal and Bacterial Type Strains, Phase II (KMG-II): from individual species to whole genera.</title>
        <authorList>
            <person name="Goeker M."/>
        </authorList>
    </citation>
    <scope>NUCLEOTIDE SEQUENCE [LARGE SCALE GENOMIC DNA]</scope>
    <source>
        <strain evidence="4 5">DSM 14954</strain>
    </source>
</reference>
<dbReference type="InterPro" id="IPR058245">
    <property type="entry name" value="NreC/VraR/RcsB-like_REC"/>
</dbReference>
<dbReference type="Gene3D" id="3.40.50.2300">
    <property type="match status" value="1"/>
</dbReference>
<feature type="domain" description="Response regulatory" evidence="3">
    <location>
        <begin position="3"/>
        <end position="119"/>
    </location>
</feature>
<proteinExistence type="predicted"/>
<dbReference type="AlphaFoldDB" id="A0A660LDH1"/>
<keyword evidence="1 4" id="KW-0238">DNA-binding</keyword>
<dbReference type="OrthoDB" id="5243991at2"/>
<dbReference type="PANTHER" id="PTHR43214">
    <property type="entry name" value="TWO-COMPONENT RESPONSE REGULATOR"/>
    <property type="match status" value="1"/>
</dbReference>
<dbReference type="InterPro" id="IPR039420">
    <property type="entry name" value="WalR-like"/>
</dbReference>
<dbReference type="Pfam" id="PF00072">
    <property type="entry name" value="Response_reg"/>
    <property type="match status" value="1"/>
</dbReference>
<dbReference type="SUPFAM" id="SSF52172">
    <property type="entry name" value="CheY-like"/>
    <property type="match status" value="1"/>
</dbReference>
<dbReference type="SMART" id="SM00448">
    <property type="entry name" value="REC"/>
    <property type="match status" value="1"/>
</dbReference>
<dbReference type="SUPFAM" id="SSF46894">
    <property type="entry name" value="C-terminal effector domain of the bipartite response regulators"/>
    <property type="match status" value="1"/>
</dbReference>
<dbReference type="PROSITE" id="PS50110">
    <property type="entry name" value="RESPONSE_REGULATORY"/>
    <property type="match status" value="1"/>
</dbReference>
<dbReference type="GO" id="GO:0003677">
    <property type="term" value="F:DNA binding"/>
    <property type="evidence" value="ECO:0007669"/>
    <property type="project" value="UniProtKB-KW"/>
</dbReference>
<gene>
    <name evidence="4" type="ORF">C8N24_2511</name>
</gene>
<keyword evidence="2" id="KW-0597">Phosphoprotein</keyword>
<dbReference type="InterPro" id="IPR001789">
    <property type="entry name" value="Sig_transdc_resp-reg_receiver"/>
</dbReference>
<accession>A0A660LDH1</accession>
<dbReference type="PANTHER" id="PTHR43214:SF43">
    <property type="entry name" value="TWO-COMPONENT RESPONSE REGULATOR"/>
    <property type="match status" value="1"/>
</dbReference>
<evidence type="ECO:0000256" key="2">
    <source>
        <dbReference type="PROSITE-ProRule" id="PRU00169"/>
    </source>
</evidence>
<sequence length="186" mass="19561">MLDLVIVDDHPAVRTGLRGLLDSEDGLRVVATAATAREGFEAIADLRPAVALVDLHLPDDDGLSLCLRTRALPEPPRVVIYSAFADAALGVRAAIAGAYAVLAKSASPRALTAVLRGELRPALDPRALRALGERLDPPELAILGMLAHGVSEAEMAATLGLTPEKALTQRQQMLARLSSRRPLAAA</sequence>
<dbReference type="RefSeq" id="WP_121250340.1">
    <property type="nucleotide sequence ID" value="NZ_RBIL01000001.1"/>
</dbReference>
<comment type="caution">
    <text evidence="4">The sequence shown here is derived from an EMBL/GenBank/DDBJ whole genome shotgun (WGS) entry which is preliminary data.</text>
</comment>
<dbReference type="EMBL" id="RBIL01000001">
    <property type="protein sequence ID" value="RKQ92659.1"/>
    <property type="molecule type" value="Genomic_DNA"/>
</dbReference>